<dbReference type="PANTHER" id="PTHR47577">
    <property type="entry name" value="THAP DOMAIN-CONTAINING PROTEIN 6"/>
    <property type="match status" value="1"/>
</dbReference>
<dbReference type="EMBL" id="VYZN01002678">
    <property type="protein sequence ID" value="KAE9521578.1"/>
    <property type="molecule type" value="Genomic_DNA"/>
</dbReference>
<dbReference type="PROSITE" id="PS50950">
    <property type="entry name" value="ZF_THAP"/>
    <property type="match status" value="1"/>
</dbReference>
<organism evidence="7 8">
    <name type="scientific">Aphis glycines</name>
    <name type="common">Soybean aphid</name>
    <dbReference type="NCBI Taxonomy" id="307491"/>
    <lineage>
        <taxon>Eukaryota</taxon>
        <taxon>Metazoa</taxon>
        <taxon>Ecdysozoa</taxon>
        <taxon>Arthropoda</taxon>
        <taxon>Hexapoda</taxon>
        <taxon>Insecta</taxon>
        <taxon>Pterygota</taxon>
        <taxon>Neoptera</taxon>
        <taxon>Paraneoptera</taxon>
        <taxon>Hemiptera</taxon>
        <taxon>Sternorrhyncha</taxon>
        <taxon>Aphidomorpha</taxon>
        <taxon>Aphidoidea</taxon>
        <taxon>Aphididae</taxon>
        <taxon>Aphidini</taxon>
        <taxon>Aphis</taxon>
        <taxon>Aphis</taxon>
    </lineage>
</organism>
<evidence type="ECO:0000256" key="2">
    <source>
        <dbReference type="ARBA" id="ARBA00022771"/>
    </source>
</evidence>
<dbReference type="Pfam" id="PF12017">
    <property type="entry name" value="Tnp_P_element"/>
    <property type="match status" value="1"/>
</dbReference>
<keyword evidence="1" id="KW-0479">Metal-binding</keyword>
<comment type="caution">
    <text evidence="7">The sequence shown here is derived from an EMBL/GenBank/DDBJ whole genome shotgun (WGS) entry which is preliminary data.</text>
</comment>
<dbReference type="OrthoDB" id="6604432at2759"/>
<evidence type="ECO:0000256" key="3">
    <source>
        <dbReference type="ARBA" id="ARBA00022833"/>
    </source>
</evidence>
<evidence type="ECO:0000313" key="8">
    <source>
        <dbReference type="Proteomes" id="UP000475862"/>
    </source>
</evidence>
<evidence type="ECO:0000256" key="1">
    <source>
        <dbReference type="ARBA" id="ARBA00022723"/>
    </source>
</evidence>
<reference evidence="7 8" key="1">
    <citation type="submission" date="2019-08" db="EMBL/GenBank/DDBJ databases">
        <title>The genome of the soybean aphid Biotype 1, its phylome, world population structure and adaptation to the North American continent.</title>
        <authorList>
            <person name="Giordano R."/>
            <person name="Donthu R.K."/>
            <person name="Hernandez A.G."/>
            <person name="Wright C.L."/>
            <person name="Zimin A.V."/>
        </authorList>
    </citation>
    <scope>NUCLEOTIDE SEQUENCE [LARGE SCALE GENOMIC DNA]</scope>
    <source>
        <tissue evidence="7">Whole aphids</tissue>
    </source>
</reference>
<feature type="domain" description="THAP-type" evidence="6">
    <location>
        <begin position="1"/>
        <end position="83"/>
    </location>
</feature>
<dbReference type="InterPro" id="IPR048366">
    <property type="entry name" value="TNP-like_GBD"/>
</dbReference>
<dbReference type="Pfam" id="PF21788">
    <property type="entry name" value="TNP-like_GBD"/>
    <property type="match status" value="1"/>
</dbReference>
<dbReference type="InterPro" id="IPR021896">
    <property type="entry name" value="THAP9-like_HTH"/>
</dbReference>
<keyword evidence="3" id="KW-0862">Zinc</keyword>
<dbReference type="InterPro" id="IPR048367">
    <property type="entry name" value="TNP-like_RNaseH_C"/>
</dbReference>
<name>A0A6G0STU8_APHGL</name>
<keyword evidence="8" id="KW-1185">Reference proteome</keyword>
<evidence type="ECO:0000256" key="5">
    <source>
        <dbReference type="PROSITE-ProRule" id="PRU00309"/>
    </source>
</evidence>
<dbReference type="AlphaFoldDB" id="A0A6G0STU8"/>
<evidence type="ECO:0000259" key="6">
    <source>
        <dbReference type="PROSITE" id="PS50950"/>
    </source>
</evidence>
<gene>
    <name evidence="7" type="ORF">AGLY_018042</name>
</gene>
<dbReference type="SUPFAM" id="SSF57716">
    <property type="entry name" value="Glucocorticoid receptor-like (DNA-binding domain)"/>
    <property type="match status" value="1"/>
</dbReference>
<sequence>MVVSCSAFGCTNRHIKGGSIQFHKFPLNNPELLKKWSIEVKRKNFIPTMYSTLCSEHFKFDDNQIRPGATVKLLKTDAFPSIFKAFPSHLKKTIPVKRLKLDRIMTNDVDVKVEQQSTSSEQSTKLLVENETVSDVSVPSSSKLLNCGNKSTQCKLRSPTKQMLLAAELEERFGGYPLHLLLHEHKCSKPLRYSDLMKDFSKTLFFYSPKAYDYVRKLFTLPHPSTIRRWMSSTRCEPGFLSELIWEPSAGKYIGNVVFDDGSENTDLASEVLVFLVVSLTKRFKCPIAYFFVNKINSSALSSLVTSAIIKLHEIGIRIWSVICDGAPSNVQCFKKLGCNFNIDNLNEFKCIFTVAGNLEVSAVFDVCHMLKLARNCLADKGAFKVNNSLIQWQYIMALNNLQNNIGLKFANKLTSQHLNFRNSIMKVKLAAQSLSSGVADAIEYLQKNSNVEFLNSESTVYFIRQIDRLFDILNSRIPFAKGFKSPINTSNSKSIESVFNRFIVSMKSVLEMSYKLLYKTQSPFKFVLTYKVSQDHLELFFACVRSRGGCNNNPNCSQFKNTLRQLLLTRNITVKSGNCCDFDESSDEVIEFRSEKWNMKSVQNKPCEEDENKIQVYLQQLISTHLGEYVIDILSYISGYIVRSMMKKLVCSFCVDMLMENHQSDHNNYIAVTFVNAVNRGKLINASRAILLIVQHLEKTFQVIVVQKSQLHKNVEHNIVECARKSIQLKSSLFFFPGSHPINVDLGAPSHEYIQDAIKLFFGHMRGRFGSNNNPNCLQFTTAIKSILLHTFMDQEDEEESTIKLLMDNTSNDPFINTITDNVLYYISGYIVKKLIPVL</sequence>
<dbReference type="GO" id="GO:0003677">
    <property type="term" value="F:DNA binding"/>
    <property type="evidence" value="ECO:0007669"/>
    <property type="project" value="UniProtKB-UniRule"/>
</dbReference>
<dbReference type="GO" id="GO:0008270">
    <property type="term" value="F:zinc ion binding"/>
    <property type="evidence" value="ECO:0007669"/>
    <property type="project" value="UniProtKB-KW"/>
</dbReference>
<dbReference type="InterPro" id="IPR006612">
    <property type="entry name" value="THAP_Znf"/>
</dbReference>
<dbReference type="InterPro" id="IPR048365">
    <property type="entry name" value="TNP-like_RNaseH_N"/>
</dbReference>
<dbReference type="SMART" id="SM00980">
    <property type="entry name" value="THAP"/>
    <property type="match status" value="1"/>
</dbReference>
<keyword evidence="4 5" id="KW-0238">DNA-binding</keyword>
<protein>
    <recommendedName>
        <fullName evidence="6">THAP-type domain-containing protein</fullName>
    </recommendedName>
</protein>
<dbReference type="Proteomes" id="UP000475862">
    <property type="component" value="Unassembled WGS sequence"/>
</dbReference>
<keyword evidence="2 5" id="KW-0863">Zinc-finger</keyword>
<dbReference type="PANTHER" id="PTHR47577:SF2">
    <property type="entry name" value="THAP DOMAIN CONTAINING 9"/>
    <property type="match status" value="1"/>
</dbReference>
<dbReference type="Pfam" id="PF21789">
    <property type="entry name" value="TNP-like_RNaseH_C"/>
    <property type="match status" value="2"/>
</dbReference>
<proteinExistence type="predicted"/>
<evidence type="ECO:0000313" key="7">
    <source>
        <dbReference type="EMBL" id="KAE9521578.1"/>
    </source>
</evidence>
<dbReference type="Pfam" id="PF05485">
    <property type="entry name" value="THAP"/>
    <property type="match status" value="1"/>
</dbReference>
<accession>A0A6G0STU8</accession>
<dbReference type="Pfam" id="PF21787">
    <property type="entry name" value="TNP-like_RNaseH_N"/>
    <property type="match status" value="1"/>
</dbReference>
<evidence type="ECO:0000256" key="4">
    <source>
        <dbReference type="ARBA" id="ARBA00023125"/>
    </source>
</evidence>